<gene>
    <name evidence="2" type="ORF">IPN02_16880</name>
</gene>
<sequence>MFDDVYPVSSTEVATAQQAASSVDPSSAVQQVRNPDVGGVLVAVDRDELLRIAQRHDALIELCAAVGDHIAAGGLVLRVYGDQALPMRPLKGALMFGDERTLEDDPAFTLRLLVDVAIKALSPAVNDPTTAVQCLHRIADVLRYAAAKHLSTGVVTDPHGAVRVLVPTPTWDDLVALALDEIRAFGAGQYQVARRVRALLDDLIVDLPAKRHPALVRQRELLEDAVERSFPAEQRPDALASDRQGLGMTIHSAEGSQAPGSTSITSSA</sequence>
<protein>
    <submittedName>
        <fullName evidence="2">DUF2254 domain-containing protein</fullName>
    </submittedName>
</protein>
<feature type="compositionally biased region" description="Polar residues" evidence="1">
    <location>
        <begin position="254"/>
        <end position="268"/>
    </location>
</feature>
<dbReference type="Proteomes" id="UP000727993">
    <property type="component" value="Unassembled WGS sequence"/>
</dbReference>
<dbReference type="Pfam" id="PF10011">
    <property type="entry name" value="DUF2254"/>
    <property type="match status" value="1"/>
</dbReference>
<proteinExistence type="predicted"/>
<evidence type="ECO:0000313" key="2">
    <source>
        <dbReference type="EMBL" id="MBK9298462.1"/>
    </source>
</evidence>
<dbReference type="EMBL" id="JADJZA010000009">
    <property type="protein sequence ID" value="MBK9298462.1"/>
    <property type="molecule type" value="Genomic_DNA"/>
</dbReference>
<dbReference type="AlphaFoldDB" id="A0A936NGE6"/>
<dbReference type="InterPro" id="IPR018723">
    <property type="entry name" value="DUF2254_membrane"/>
</dbReference>
<reference evidence="2 3" key="1">
    <citation type="submission" date="2020-10" db="EMBL/GenBank/DDBJ databases">
        <title>Connecting structure to function with the recovery of over 1000 high-quality activated sludge metagenome-assembled genomes encoding full-length rRNA genes using long-read sequencing.</title>
        <authorList>
            <person name="Singleton C.M."/>
            <person name="Petriglieri F."/>
            <person name="Kristensen J.M."/>
            <person name="Kirkegaard R.H."/>
            <person name="Michaelsen T.Y."/>
            <person name="Andersen M.H."/>
            <person name="Karst S.M."/>
            <person name="Dueholm M.S."/>
            <person name="Nielsen P.H."/>
            <person name="Albertsen M."/>
        </authorList>
    </citation>
    <scope>NUCLEOTIDE SEQUENCE [LARGE SCALE GENOMIC DNA]</scope>
    <source>
        <strain evidence="2">Lyne_18-Q3-R50-59_MAXAC.006</strain>
    </source>
</reference>
<comment type="caution">
    <text evidence="2">The sequence shown here is derived from an EMBL/GenBank/DDBJ whole genome shotgun (WGS) entry which is preliminary data.</text>
</comment>
<name>A0A936NGE6_9ACTN</name>
<accession>A0A936NGE6</accession>
<organism evidence="2 3">
    <name type="scientific">Candidatus Neomicrothrix subdominans</name>
    <dbReference type="NCBI Taxonomy" id="2954438"/>
    <lineage>
        <taxon>Bacteria</taxon>
        <taxon>Bacillati</taxon>
        <taxon>Actinomycetota</taxon>
        <taxon>Acidimicrobiia</taxon>
        <taxon>Acidimicrobiales</taxon>
        <taxon>Microthrixaceae</taxon>
        <taxon>Candidatus Neomicrothrix</taxon>
    </lineage>
</organism>
<evidence type="ECO:0000256" key="1">
    <source>
        <dbReference type="SAM" id="MobiDB-lite"/>
    </source>
</evidence>
<feature type="region of interest" description="Disordered" evidence="1">
    <location>
        <begin position="232"/>
        <end position="268"/>
    </location>
</feature>
<evidence type="ECO:0000313" key="3">
    <source>
        <dbReference type="Proteomes" id="UP000727993"/>
    </source>
</evidence>